<dbReference type="Proteomes" id="UP001271007">
    <property type="component" value="Unassembled WGS sequence"/>
</dbReference>
<organism evidence="2 3">
    <name type="scientific">Extremus antarcticus</name>
    <dbReference type="NCBI Taxonomy" id="702011"/>
    <lineage>
        <taxon>Eukaryota</taxon>
        <taxon>Fungi</taxon>
        <taxon>Dikarya</taxon>
        <taxon>Ascomycota</taxon>
        <taxon>Pezizomycotina</taxon>
        <taxon>Dothideomycetes</taxon>
        <taxon>Dothideomycetidae</taxon>
        <taxon>Mycosphaerellales</taxon>
        <taxon>Extremaceae</taxon>
        <taxon>Extremus</taxon>
    </lineage>
</organism>
<sequence length="760" mass="85596">MRCGNARAAAQAVQHVWITDDVLIRAFHRFARVSHTHRRYGSNVPGPLEARRRLAKRRMGMESVAHNAVPPGTDLGALFGFGKAAPPRGFDNGWKGCKWEAPSRTPPPTTDGGRSWWSQNGPPQAPLGHEKPEQSTYSPAGWGQDFFSVPDPVETSKSTMEALLDPLAREDTSNEADIEKILRFLESTANEPDAQLTLRLVQWLGTKSGVPETTWSAVANNVRSRARVSEIGIEELTSICMHLLYDQPGGRELIPKFIRLPKAAHDVFPILTERILQASSDKQERQSAIIAWLAHIRPAQHFQPSDFPEHFGDIFRSKFGWALLRHWVPHYTAKSDDPTTEIADDVPMFAKATCKQFQPNGPRTSDIDYDTLCAKFSKLDEDPGAYILNDLVKLLAGSGLAYDRVVSEIIAVYTATQPDSRTKNLFIDLRRRIKGPPVPVETAVKLVQHFLASDLPNYALFIFRSMPSIPLQKCPDLPVKLIERGHTHGDRILDVLCRSTPDDTVSVEFRSQKRNGLTAEHVETVHKAAYAWACSPHVNSRIAYRRVWECYRLLRDRGAPISALMSRAMVKAGITRPLTVYGRLSRTQVQYIMSLVEAIEGQGTAVEVDKLVFEHWQRVLVKQGYTPGVRQDQEGKYWLHNRRLWQRAAIKRVAPPSAKSYLSWRTFDMARQPEDTLRSEQNVASRTTGTKSVARLPSTSQHQVVDAFTGTSDDPSPATTQVGRRSSTKKPIVRKMLVSNMPESWTEMYPFEEMRGFEKR</sequence>
<keyword evidence="3" id="KW-1185">Reference proteome</keyword>
<evidence type="ECO:0000313" key="2">
    <source>
        <dbReference type="EMBL" id="KAK3054908.1"/>
    </source>
</evidence>
<accession>A0AAJ0DQU0</accession>
<feature type="region of interest" description="Disordered" evidence="1">
    <location>
        <begin position="675"/>
        <end position="730"/>
    </location>
</feature>
<dbReference type="EMBL" id="JAWDJX010000010">
    <property type="protein sequence ID" value="KAK3054908.1"/>
    <property type="molecule type" value="Genomic_DNA"/>
</dbReference>
<comment type="caution">
    <text evidence="2">The sequence shown here is derived from an EMBL/GenBank/DDBJ whole genome shotgun (WGS) entry which is preliminary data.</text>
</comment>
<evidence type="ECO:0000313" key="3">
    <source>
        <dbReference type="Proteomes" id="UP001271007"/>
    </source>
</evidence>
<dbReference type="AlphaFoldDB" id="A0AAJ0DQU0"/>
<protein>
    <submittedName>
        <fullName evidence="2">Uncharacterized protein</fullName>
    </submittedName>
</protein>
<reference evidence="2" key="1">
    <citation type="submission" date="2023-04" db="EMBL/GenBank/DDBJ databases">
        <title>Black Yeasts Isolated from many extreme environments.</title>
        <authorList>
            <person name="Coleine C."/>
            <person name="Stajich J.E."/>
            <person name="Selbmann L."/>
        </authorList>
    </citation>
    <scope>NUCLEOTIDE SEQUENCE</scope>
    <source>
        <strain evidence="2">CCFEE 5312</strain>
    </source>
</reference>
<proteinExistence type="predicted"/>
<gene>
    <name evidence="2" type="ORF">LTR09_004066</name>
</gene>
<evidence type="ECO:0000256" key="1">
    <source>
        <dbReference type="SAM" id="MobiDB-lite"/>
    </source>
</evidence>
<feature type="compositionally biased region" description="Polar residues" evidence="1">
    <location>
        <begin position="679"/>
        <end position="725"/>
    </location>
</feature>
<name>A0AAJ0DQU0_9PEZI</name>
<feature type="region of interest" description="Disordered" evidence="1">
    <location>
        <begin position="97"/>
        <end position="139"/>
    </location>
</feature>